<dbReference type="PROSITE" id="PS00815">
    <property type="entry name" value="AIPM_HOMOCIT_SYNTH_1"/>
    <property type="match status" value="1"/>
</dbReference>
<comment type="catalytic activity">
    <reaction evidence="6 8">
        <text>acetyl-CoA + 2-oxoglutarate + H2O = (2R)-homocitrate + CoA + H(+)</text>
        <dbReference type="Rhea" id="RHEA:12929"/>
        <dbReference type="ChEBI" id="CHEBI:15377"/>
        <dbReference type="ChEBI" id="CHEBI:15378"/>
        <dbReference type="ChEBI" id="CHEBI:16810"/>
        <dbReference type="ChEBI" id="CHEBI:57287"/>
        <dbReference type="ChEBI" id="CHEBI:57288"/>
        <dbReference type="ChEBI" id="CHEBI:58884"/>
        <dbReference type="EC" id="2.3.3.14"/>
    </reaction>
</comment>
<evidence type="ECO:0000256" key="1">
    <source>
        <dbReference type="ARBA" id="ARBA00003050"/>
    </source>
</evidence>
<name>A0ABT2FHY2_9GAMM</name>
<evidence type="ECO:0000256" key="6">
    <source>
        <dbReference type="ARBA" id="ARBA00048019"/>
    </source>
</evidence>
<keyword evidence="11" id="KW-1185">Reference proteome</keyword>
<organism evidence="10 11">
    <name type="scientific">Shewanella electrica</name>
    <dbReference type="NCBI Taxonomy" id="515560"/>
    <lineage>
        <taxon>Bacteria</taxon>
        <taxon>Pseudomonadati</taxon>
        <taxon>Pseudomonadota</taxon>
        <taxon>Gammaproteobacteria</taxon>
        <taxon>Alteromonadales</taxon>
        <taxon>Shewanellaceae</taxon>
        <taxon>Shewanella</taxon>
    </lineage>
</organism>
<dbReference type="InterPro" id="IPR002034">
    <property type="entry name" value="AIPM/Hcit_synth_CS"/>
</dbReference>
<evidence type="ECO:0000256" key="4">
    <source>
        <dbReference type="ARBA" id="ARBA00020735"/>
    </source>
</evidence>
<dbReference type="InterPro" id="IPR013785">
    <property type="entry name" value="Aldolase_TIM"/>
</dbReference>
<comment type="caution">
    <text evidence="10">The sequence shown here is derived from an EMBL/GenBank/DDBJ whole genome shotgun (WGS) entry which is preliminary data.</text>
</comment>
<dbReference type="SUPFAM" id="SSF51569">
    <property type="entry name" value="Aldolase"/>
    <property type="match status" value="1"/>
</dbReference>
<keyword evidence="5 7" id="KW-0808">Transferase</keyword>
<dbReference type="EC" id="2.3.3.14" evidence="3 8"/>
<dbReference type="NCBIfam" id="TIGR02660">
    <property type="entry name" value="nifV_homocitr"/>
    <property type="match status" value="1"/>
</dbReference>
<dbReference type="Gene3D" id="3.20.20.70">
    <property type="entry name" value="Aldolase class I"/>
    <property type="match status" value="1"/>
</dbReference>
<evidence type="ECO:0000313" key="10">
    <source>
        <dbReference type="EMBL" id="MCS4555937.1"/>
    </source>
</evidence>
<evidence type="ECO:0000256" key="8">
    <source>
        <dbReference type="RuleBase" id="RU367143"/>
    </source>
</evidence>
<dbReference type="Proteomes" id="UP001201549">
    <property type="component" value="Unassembled WGS sequence"/>
</dbReference>
<evidence type="ECO:0000256" key="7">
    <source>
        <dbReference type="RuleBase" id="RU003523"/>
    </source>
</evidence>
<evidence type="ECO:0000256" key="3">
    <source>
        <dbReference type="ARBA" id="ARBA00012974"/>
    </source>
</evidence>
<keyword evidence="8" id="KW-0535">Nitrogen fixation</keyword>
<evidence type="ECO:0000256" key="5">
    <source>
        <dbReference type="ARBA" id="ARBA00022679"/>
    </source>
</evidence>
<dbReference type="Pfam" id="PF00682">
    <property type="entry name" value="HMGL-like"/>
    <property type="match status" value="1"/>
</dbReference>
<feature type="domain" description="Pyruvate carboxyltransferase" evidence="9">
    <location>
        <begin position="8"/>
        <end position="264"/>
    </location>
</feature>
<sequence>MSHTLPYVRVNDTTLRDGEQTPGVAFTTDEKVQLALLLQAAGVPELEIGIPAMGAAEQQTMLAITSALQAAKPKTTQTMAWCRMTEFDISQAVNLGLDWVDLSTPVSRQQIRSKLNSTPEQVLARTDRLVKHALDFGFRVCVGMEDASRADMDLLCAVAEVAERAGASRIRFADTLGILEPFRTQQMISQLRAHTGLEIEMHAHNDLGLATANTLAAIDAGATSINTTTNGLGERAGNAPLEEVAVALNVLSKGTTGIDLLQLPHLCQYALQASGRQVSLQKAIVGAGVFTHESGIHIDGLLKDINNYQGFSPALVGREHTLVLGKHSGVNAISTVYRRLGIELDSQQCQQLRTTLRQWSETHKCSPDDVALRALAQSVAILGVSSVGEEYGSN</sequence>
<comment type="function">
    <text evidence="1 8">This protein is a Fe-Mo-cofactor biosynthetic component.</text>
</comment>
<protein>
    <recommendedName>
        <fullName evidence="4 8">Homocitrate synthase</fullName>
        <ecNumber evidence="3 8">2.3.3.14</ecNumber>
    </recommendedName>
</protein>
<accession>A0ABT2FHY2</accession>
<dbReference type="PROSITE" id="PS50991">
    <property type="entry name" value="PYR_CT"/>
    <property type="match status" value="1"/>
</dbReference>
<gene>
    <name evidence="10" type="primary">nifV</name>
    <name evidence="10" type="ORF">L9G74_05750</name>
</gene>
<dbReference type="RefSeq" id="WP_238895347.1">
    <property type="nucleotide sequence ID" value="NZ_JAKOGG010000003.1"/>
</dbReference>
<reference evidence="11" key="2">
    <citation type="submission" date="2023-07" db="EMBL/GenBank/DDBJ databases">
        <title>Shewanella mangrovi sp. nov., an acetaldehyde- degrading bacterium isolated from mangrove sediment.</title>
        <authorList>
            <person name="Liu Y."/>
        </authorList>
    </citation>
    <scope>NUCLEOTIDE SEQUENCE [LARGE SCALE GENOMIC DNA]</scope>
    <source>
        <strain evidence="11">C32</strain>
    </source>
</reference>
<dbReference type="GO" id="GO:0004410">
    <property type="term" value="F:homocitrate synthase activity"/>
    <property type="evidence" value="ECO:0007669"/>
    <property type="project" value="UniProtKB-EC"/>
</dbReference>
<dbReference type="PANTHER" id="PTHR42880:SF1">
    <property type="entry name" value="ISOPROPYLMALATE_HOMOCITRATE_CITRAMALATE SYNTHASE FAMILY PROTEIN"/>
    <property type="match status" value="1"/>
</dbReference>
<dbReference type="PANTHER" id="PTHR42880">
    <property type="entry name" value="HOMOCITRATE SYNTHASE"/>
    <property type="match status" value="1"/>
</dbReference>
<evidence type="ECO:0000259" key="9">
    <source>
        <dbReference type="PROSITE" id="PS50991"/>
    </source>
</evidence>
<dbReference type="EMBL" id="JAKOGG010000003">
    <property type="protein sequence ID" value="MCS4555937.1"/>
    <property type="molecule type" value="Genomic_DNA"/>
</dbReference>
<keyword evidence="10" id="KW-0012">Acyltransferase</keyword>
<dbReference type="Pfam" id="PF22617">
    <property type="entry name" value="HCS_D2"/>
    <property type="match status" value="1"/>
</dbReference>
<dbReference type="InterPro" id="IPR013477">
    <property type="entry name" value="NifV/FrbC"/>
</dbReference>
<reference evidence="10 11" key="1">
    <citation type="submission" date="2022-02" db="EMBL/GenBank/DDBJ databases">
        <authorList>
            <person name="Zhuang L."/>
        </authorList>
    </citation>
    <scope>NUCLEOTIDE SEQUENCE [LARGE SCALE GENOMIC DNA]</scope>
    <source>
        <strain evidence="10 11">C32</strain>
    </source>
</reference>
<dbReference type="Gene3D" id="1.10.238.260">
    <property type="match status" value="1"/>
</dbReference>
<comment type="similarity">
    <text evidence="2 7">Belongs to the alpha-IPM synthase/homocitrate synthase family.</text>
</comment>
<evidence type="ECO:0000313" key="11">
    <source>
        <dbReference type="Proteomes" id="UP001201549"/>
    </source>
</evidence>
<proteinExistence type="inferred from homology"/>
<dbReference type="CDD" id="cd07939">
    <property type="entry name" value="DRE_TIM_NifV"/>
    <property type="match status" value="1"/>
</dbReference>
<dbReference type="PROSITE" id="PS00816">
    <property type="entry name" value="AIPM_HOMOCIT_SYNTH_2"/>
    <property type="match status" value="1"/>
</dbReference>
<dbReference type="InterPro" id="IPR054691">
    <property type="entry name" value="LeuA/HCS_post-cat"/>
</dbReference>
<dbReference type="InterPro" id="IPR000891">
    <property type="entry name" value="PYR_CT"/>
</dbReference>
<evidence type="ECO:0000256" key="2">
    <source>
        <dbReference type="ARBA" id="ARBA00006154"/>
    </source>
</evidence>